<dbReference type="EMBL" id="JH719942">
    <property type="protein sequence ID" value="EJF52534.1"/>
    <property type="molecule type" value="Genomic_DNA"/>
</dbReference>
<dbReference type="Proteomes" id="UP000005113">
    <property type="component" value="Unassembled WGS sequence"/>
</dbReference>
<evidence type="ECO:0000259" key="1">
    <source>
        <dbReference type="Pfam" id="PF03235"/>
    </source>
</evidence>
<dbReference type="AlphaFoldDB" id="J0NYE3"/>
<dbReference type="InterPro" id="IPR036086">
    <property type="entry name" value="ParB/Sulfiredoxin_sf"/>
</dbReference>
<dbReference type="OrthoDB" id="9764212at2"/>
<dbReference type="SUPFAM" id="SSF110849">
    <property type="entry name" value="ParB/Sulfiredoxin"/>
    <property type="match status" value="1"/>
</dbReference>
<evidence type="ECO:0000313" key="3">
    <source>
        <dbReference type="Proteomes" id="UP000005113"/>
    </source>
</evidence>
<name>J0NYE3_9BACT</name>
<accession>J0NYE3</accession>
<gene>
    <name evidence="2" type="ORF">SapgrDRAFT_0794</name>
</gene>
<dbReference type="Pfam" id="PF03235">
    <property type="entry name" value="GmrSD_N"/>
    <property type="match status" value="1"/>
</dbReference>
<dbReference type="CDD" id="cd16387">
    <property type="entry name" value="ParB_N_Srx"/>
    <property type="match status" value="1"/>
</dbReference>
<protein>
    <recommendedName>
        <fullName evidence="1">GmrSD restriction endonucleases N-terminal domain-containing protein</fullName>
    </recommendedName>
</protein>
<sequence>MAQQIREEDLEQQVANKRSEISRERMNISFGELVNMYRDNELIIRPEYQRLYRWTEDQKTALIESILLAIPIPPIFVLEVEDGRWEIIDGLQRTATIISFLGKLSEAKNYSITPRLEDEDEGEEHVTEGGMNKWKLAKAILLPALEGYGFYDLPRKLQLNIKRAVCRVEILRSYTGKVMRFELFKRLNSGGSKLKPQEIRNAIFRTEDNGVRVADMLLELSQKDSFLRLVGNQLSAAEKQELYNQELVLRFLAYSNGRHQSISDKMEVFLDNFMQKLSKNPSFEKEPFVSNFEKVFNLLLELGDENIFKNQGGQFTPALFDGICIGLEQNFERFVDDYDALRRKIEELKEDAVFRQASGSASNSRSRTRNRLTRAVSLFSE</sequence>
<proteinExistence type="predicted"/>
<dbReference type="InterPro" id="IPR004919">
    <property type="entry name" value="GmrSD_N"/>
</dbReference>
<reference evidence="3" key="1">
    <citation type="journal article" date="2012" name="Stand. Genomic Sci.">
        <title>Permanent draft genome sequence of the gliding predator Saprospira grandis strain Sa g1 (= HR1).</title>
        <authorList>
            <person name="Mavromatis K."/>
            <person name="Chertkov O."/>
            <person name="Lapidus A."/>
            <person name="Nolan M."/>
            <person name="Lucas S."/>
            <person name="Tice H."/>
            <person name="Del Rio T.G."/>
            <person name="Cheng J.F."/>
            <person name="Han C."/>
            <person name="Tapia R."/>
            <person name="Bruce D."/>
            <person name="Goodwin L.A."/>
            <person name="Pitluck S."/>
            <person name="Huntemann M."/>
            <person name="Liolios K."/>
            <person name="Pagani I."/>
            <person name="Ivanova N."/>
            <person name="Mikhailova N."/>
            <person name="Pati A."/>
            <person name="Chen A."/>
            <person name="Palaniappan K."/>
            <person name="Land M."/>
            <person name="Brambilla E.M."/>
            <person name="Rohde M."/>
            <person name="Spring S."/>
            <person name="Goker M."/>
            <person name="Detter J.C."/>
            <person name="Bristow J."/>
            <person name="Eisen J.A."/>
            <person name="Markowitz V."/>
            <person name="Hugenholtz P."/>
            <person name="Kyrpides N.C."/>
            <person name="Klenk H.P."/>
            <person name="Woyke T."/>
        </authorList>
    </citation>
    <scope>NUCLEOTIDE SEQUENCE [LARGE SCALE GENOMIC DNA]</scope>
    <source>
        <strain evidence="3">DSM 2844</strain>
    </source>
</reference>
<organism evidence="2 3">
    <name type="scientific">Saprospira grandis DSM 2844</name>
    <dbReference type="NCBI Taxonomy" id="694433"/>
    <lineage>
        <taxon>Bacteria</taxon>
        <taxon>Pseudomonadati</taxon>
        <taxon>Bacteroidota</taxon>
        <taxon>Saprospiria</taxon>
        <taxon>Saprospirales</taxon>
        <taxon>Saprospiraceae</taxon>
        <taxon>Saprospira</taxon>
    </lineage>
</organism>
<feature type="domain" description="GmrSD restriction endonucleases N-terminal" evidence="1">
    <location>
        <begin position="31"/>
        <end position="204"/>
    </location>
</feature>
<dbReference type="PANTHER" id="PTHR39639">
    <property type="entry name" value="CHROMOSOME 16, WHOLE GENOME SHOTGUN SEQUENCE"/>
    <property type="match status" value="1"/>
</dbReference>
<evidence type="ECO:0000313" key="2">
    <source>
        <dbReference type="EMBL" id="EJF52534.1"/>
    </source>
</evidence>
<dbReference type="HOGENOM" id="CLU_038557_2_0_10"/>
<dbReference type="PANTHER" id="PTHR39639:SF1">
    <property type="entry name" value="DUF262 DOMAIN-CONTAINING PROTEIN"/>
    <property type="match status" value="1"/>
</dbReference>